<dbReference type="InterPro" id="IPR009875">
    <property type="entry name" value="PilZ_domain"/>
</dbReference>
<proteinExistence type="predicted"/>
<dbReference type="Proteomes" id="UP000381378">
    <property type="component" value="Unassembled WGS sequence"/>
</dbReference>
<evidence type="ECO:0000313" key="3">
    <source>
        <dbReference type="Proteomes" id="UP000381378"/>
    </source>
</evidence>
<organism evidence="2 3">
    <name type="scientific">Pseudomonas fluorescens</name>
    <dbReference type="NCBI Taxonomy" id="294"/>
    <lineage>
        <taxon>Bacteria</taxon>
        <taxon>Pseudomonadati</taxon>
        <taxon>Pseudomonadota</taxon>
        <taxon>Gammaproteobacteria</taxon>
        <taxon>Pseudomonadales</taxon>
        <taxon>Pseudomonadaceae</taxon>
        <taxon>Pseudomonas</taxon>
    </lineage>
</organism>
<reference evidence="2 3" key="1">
    <citation type="submission" date="2019-09" db="EMBL/GenBank/DDBJ databases">
        <authorList>
            <person name="Chandra G."/>
            <person name="Truman W A."/>
        </authorList>
    </citation>
    <scope>NUCLEOTIDE SEQUENCE [LARGE SCALE GENOMIC DNA]</scope>
    <source>
        <strain evidence="2">PS928</strain>
    </source>
</reference>
<feature type="domain" description="PilZ" evidence="1">
    <location>
        <begin position="19"/>
        <end position="120"/>
    </location>
</feature>
<evidence type="ECO:0000313" key="2">
    <source>
        <dbReference type="EMBL" id="VVP87518.1"/>
    </source>
</evidence>
<name>A0A5E7SP21_PSEFL</name>
<dbReference type="Pfam" id="PF07238">
    <property type="entry name" value="PilZ"/>
    <property type="match status" value="1"/>
</dbReference>
<sequence>MVRLCSRALHSEFSMFTDRRIERHQLPYFLRVFNSVTDKPIGFLGNVSEDGLMLISQLPMMIGADFALRLKIPMAGGCHQVIDLNACCLWCHEDSTPHHYDAGFCLQQAPPEYGQLIEALKQYFSFQPLPASA</sequence>
<dbReference type="AlphaFoldDB" id="A0A5E7SP21"/>
<evidence type="ECO:0000259" key="1">
    <source>
        <dbReference type="Pfam" id="PF07238"/>
    </source>
</evidence>
<accession>A0A5E7SP21</accession>
<dbReference type="EMBL" id="CABVJF010000004">
    <property type="protein sequence ID" value="VVP87518.1"/>
    <property type="molecule type" value="Genomic_DNA"/>
</dbReference>
<protein>
    <recommendedName>
        <fullName evidence="1">PilZ domain-containing protein</fullName>
    </recommendedName>
</protein>
<dbReference type="GO" id="GO:0035438">
    <property type="term" value="F:cyclic-di-GMP binding"/>
    <property type="evidence" value="ECO:0007669"/>
    <property type="project" value="InterPro"/>
</dbReference>
<gene>
    <name evidence="2" type="ORF">PS928_01329</name>
</gene>